<feature type="binding site" evidence="11">
    <location>
        <position position="201"/>
    </location>
    <ligand>
        <name>Mg(2+)</name>
        <dbReference type="ChEBI" id="CHEBI:18420"/>
    </ligand>
</feature>
<dbReference type="EC" id="2.7.1.180" evidence="1 10"/>
<dbReference type="InterPro" id="IPR024932">
    <property type="entry name" value="ApbE"/>
</dbReference>
<dbReference type="InterPro" id="IPR003374">
    <property type="entry name" value="ApbE-like_sf"/>
</dbReference>
<keyword evidence="6 10" id="KW-0274">FAD</keyword>
<dbReference type="STRING" id="887062.HGR_07241"/>
<dbReference type="GO" id="GO:0016740">
    <property type="term" value="F:transferase activity"/>
    <property type="evidence" value="ECO:0007669"/>
    <property type="project" value="UniProtKB-UniRule"/>
</dbReference>
<comment type="cofactor">
    <cofactor evidence="11">
        <name>Mg(2+)</name>
        <dbReference type="ChEBI" id="CHEBI:18420"/>
    </cofactor>
    <cofactor evidence="11">
        <name>Mn(2+)</name>
        <dbReference type="ChEBI" id="CHEBI:29035"/>
    </cofactor>
    <text evidence="11">Magnesium. Can also use manganese.</text>
</comment>
<evidence type="ECO:0000256" key="11">
    <source>
        <dbReference type="PIRSR" id="PIRSR006268-2"/>
    </source>
</evidence>
<evidence type="ECO:0000256" key="2">
    <source>
        <dbReference type="ARBA" id="ARBA00016337"/>
    </source>
</evidence>
<dbReference type="RefSeq" id="WP_006297483.1">
    <property type="nucleotide sequence ID" value="NZ_AEGR01000052.1"/>
</dbReference>
<dbReference type="EMBL" id="AEGR01000052">
    <property type="protein sequence ID" value="EGI77088.1"/>
    <property type="molecule type" value="Genomic_DNA"/>
</dbReference>
<dbReference type="OrthoDB" id="9778595at2"/>
<keyword evidence="7 10" id="KW-0460">Magnesium</keyword>
<sequence>MSPPVCAPAADAVRVLLPLRLDETVMPVLGARLHGVDGASMGTTWRVLWVADGGRAADQRHEQEAAVRAAVQAELDCVIAQMSHWRPDSDLGRFNRASAGTVVRLPTAFAEVLSAGLRLADLSGGAFNPAAGALVNLWGFGPSSDLLDPPGVHKRYDEAGFHMPTQAAAQTALGLCDWRALRFDGRDCIVQPGGVQLDFSAIAKGYAVDRIVSRLRAMGLAHLLVEVGGELRGAGYGLGGQPWWVELESPSAASHAGLPRTRIALHGLSVATSGDYRRCYTRDGQRLPHTIDPRDGRPIAHGLASVSVLHEECLWADAWSTALTVLGLEPGLALAREHGIAALFVQRVQREPDQGGEGEAFREVLTPALQALAGASDEDEAP</sequence>
<evidence type="ECO:0000256" key="7">
    <source>
        <dbReference type="ARBA" id="ARBA00022842"/>
    </source>
</evidence>
<dbReference type="PIRSF" id="PIRSF006268">
    <property type="entry name" value="ApbE"/>
    <property type="match status" value="1"/>
</dbReference>
<keyword evidence="3 10" id="KW-0285">Flavoprotein</keyword>
<evidence type="ECO:0000256" key="3">
    <source>
        <dbReference type="ARBA" id="ARBA00022630"/>
    </source>
</evidence>
<evidence type="ECO:0000256" key="1">
    <source>
        <dbReference type="ARBA" id="ARBA00011955"/>
    </source>
</evidence>
<feature type="binding site" evidence="11">
    <location>
        <position position="317"/>
    </location>
    <ligand>
        <name>Mg(2+)</name>
        <dbReference type="ChEBI" id="CHEBI:18420"/>
    </ligand>
</feature>
<comment type="catalytic activity">
    <reaction evidence="9 10">
        <text>L-threonyl-[protein] + FAD = FMN-L-threonyl-[protein] + AMP + H(+)</text>
        <dbReference type="Rhea" id="RHEA:36847"/>
        <dbReference type="Rhea" id="RHEA-COMP:11060"/>
        <dbReference type="Rhea" id="RHEA-COMP:11061"/>
        <dbReference type="ChEBI" id="CHEBI:15378"/>
        <dbReference type="ChEBI" id="CHEBI:30013"/>
        <dbReference type="ChEBI" id="CHEBI:57692"/>
        <dbReference type="ChEBI" id="CHEBI:74257"/>
        <dbReference type="ChEBI" id="CHEBI:456215"/>
        <dbReference type="EC" id="2.7.1.180"/>
    </reaction>
</comment>
<proteinExistence type="inferred from homology"/>
<protein>
    <recommendedName>
        <fullName evidence="2 10">FAD:protein FMN transferase</fullName>
        <ecNumber evidence="1 10">2.7.1.180</ecNumber>
    </recommendedName>
    <alternativeName>
        <fullName evidence="8 10">Flavin transferase</fullName>
    </alternativeName>
</protein>
<dbReference type="PANTHER" id="PTHR30040">
    <property type="entry name" value="THIAMINE BIOSYNTHESIS LIPOPROTEIN APBE"/>
    <property type="match status" value="1"/>
</dbReference>
<evidence type="ECO:0000256" key="6">
    <source>
        <dbReference type="ARBA" id="ARBA00022827"/>
    </source>
</evidence>
<dbReference type="eggNOG" id="COG1477">
    <property type="taxonomic scope" value="Bacteria"/>
</dbReference>
<keyword evidence="13" id="KW-1185">Reference proteome</keyword>
<evidence type="ECO:0000256" key="10">
    <source>
        <dbReference type="PIRNR" id="PIRNR006268"/>
    </source>
</evidence>
<evidence type="ECO:0000256" key="5">
    <source>
        <dbReference type="ARBA" id="ARBA00022723"/>
    </source>
</evidence>
<dbReference type="Gene3D" id="3.10.520.10">
    <property type="entry name" value="ApbE-like domains"/>
    <property type="match status" value="1"/>
</dbReference>
<evidence type="ECO:0000256" key="8">
    <source>
        <dbReference type="ARBA" id="ARBA00031306"/>
    </source>
</evidence>
<comment type="caution">
    <text evidence="12">The sequence shown here is derived from an EMBL/GenBank/DDBJ whole genome shotgun (WGS) entry which is preliminary data.</text>
</comment>
<organism evidence="12 13">
    <name type="scientific">Hylemonella gracilis ATCC 19624</name>
    <dbReference type="NCBI Taxonomy" id="887062"/>
    <lineage>
        <taxon>Bacteria</taxon>
        <taxon>Pseudomonadati</taxon>
        <taxon>Pseudomonadota</taxon>
        <taxon>Betaproteobacteria</taxon>
        <taxon>Burkholderiales</taxon>
        <taxon>Comamonadaceae</taxon>
        <taxon>Hylemonella</taxon>
    </lineage>
</organism>
<gene>
    <name evidence="12" type="ORF">HGR_07241</name>
</gene>
<accession>F3KSL9</accession>
<feature type="binding site" evidence="11">
    <location>
        <position position="321"/>
    </location>
    <ligand>
        <name>Mg(2+)</name>
        <dbReference type="ChEBI" id="CHEBI:18420"/>
    </ligand>
</feature>
<dbReference type="AlphaFoldDB" id="F3KSL9"/>
<dbReference type="Pfam" id="PF02424">
    <property type="entry name" value="ApbE"/>
    <property type="match status" value="1"/>
</dbReference>
<evidence type="ECO:0000313" key="13">
    <source>
        <dbReference type="Proteomes" id="UP000016368"/>
    </source>
</evidence>
<keyword evidence="5 10" id="KW-0479">Metal-binding</keyword>
<name>F3KSL9_9BURK</name>
<evidence type="ECO:0000256" key="4">
    <source>
        <dbReference type="ARBA" id="ARBA00022679"/>
    </source>
</evidence>
<comment type="similarity">
    <text evidence="10">Belongs to the ApbE family.</text>
</comment>
<dbReference type="PANTHER" id="PTHR30040:SF2">
    <property type="entry name" value="FAD:PROTEIN FMN TRANSFERASE"/>
    <property type="match status" value="1"/>
</dbReference>
<evidence type="ECO:0000313" key="12">
    <source>
        <dbReference type="EMBL" id="EGI77088.1"/>
    </source>
</evidence>
<keyword evidence="4 10" id="KW-0808">Transferase</keyword>
<reference evidence="12 13" key="1">
    <citation type="journal article" date="2011" name="EMBO J.">
        <title>Structural diversity of bacterial flagellar motors.</title>
        <authorList>
            <person name="Chen S."/>
            <person name="Beeby M."/>
            <person name="Murphy G.E."/>
            <person name="Leadbetter J.R."/>
            <person name="Hendrixson D.R."/>
            <person name="Briegel A."/>
            <person name="Li Z."/>
            <person name="Shi J."/>
            <person name="Tocheva E.I."/>
            <person name="Muller A."/>
            <person name="Dobro M.J."/>
            <person name="Jensen G.J."/>
        </authorList>
    </citation>
    <scope>NUCLEOTIDE SEQUENCE [LARGE SCALE GENOMIC DNA]</scope>
    <source>
        <strain evidence="12 13">ATCC 19624</strain>
    </source>
</reference>
<dbReference type="SUPFAM" id="SSF143631">
    <property type="entry name" value="ApbE-like"/>
    <property type="match status" value="1"/>
</dbReference>
<evidence type="ECO:0000256" key="9">
    <source>
        <dbReference type="ARBA" id="ARBA00048540"/>
    </source>
</evidence>
<dbReference type="Proteomes" id="UP000016368">
    <property type="component" value="Unassembled WGS sequence"/>
</dbReference>
<dbReference type="GO" id="GO:0046872">
    <property type="term" value="F:metal ion binding"/>
    <property type="evidence" value="ECO:0007669"/>
    <property type="project" value="UniProtKB-UniRule"/>
</dbReference>